<protein>
    <submittedName>
        <fullName evidence="1">Flagellar biosynthesis regulator FlaF</fullName>
    </submittedName>
</protein>
<dbReference type="Pfam" id="PF07309">
    <property type="entry name" value="FlaF"/>
    <property type="match status" value="1"/>
</dbReference>
<keyword evidence="1" id="KW-0282">Flagellum</keyword>
<dbReference type="OrthoDB" id="9808944at2"/>
<reference evidence="2" key="1">
    <citation type="submission" date="2018-07" db="EMBL/GenBank/DDBJ databases">
        <authorList>
            <person name="Safronova V.I."/>
            <person name="Chirak E.R."/>
            <person name="Sazanova A.L."/>
        </authorList>
    </citation>
    <scope>NUCLEOTIDE SEQUENCE [LARGE SCALE GENOMIC DNA]</scope>
    <source>
        <strain evidence="2">RCAM04685</strain>
    </source>
</reference>
<keyword evidence="2" id="KW-1185">Reference proteome</keyword>
<dbReference type="GO" id="GO:0044781">
    <property type="term" value="P:bacterial-type flagellum organization"/>
    <property type="evidence" value="ECO:0007669"/>
    <property type="project" value="InterPro"/>
</dbReference>
<accession>A0A370LC36</accession>
<sequence length="115" mass="12687">MYHSSYVDIAEGSATLARANEWRAIDRAVALLEMARPTGAASRETIEAATFNRDLWGILIDDLASTENNLPETLRAALISIGFFALRQGDKLRLGQSEDFDSLIEVNTMIRDSLA</sequence>
<dbReference type="NCBIfam" id="NF009434">
    <property type="entry name" value="PRK12793.1"/>
    <property type="match status" value="1"/>
</dbReference>
<evidence type="ECO:0000313" key="2">
    <source>
        <dbReference type="Proteomes" id="UP000255207"/>
    </source>
</evidence>
<proteinExistence type="predicted"/>
<dbReference type="InterPro" id="IPR010845">
    <property type="entry name" value="FlaF"/>
</dbReference>
<comment type="caution">
    <text evidence="1">The sequence shown here is derived from an EMBL/GenBank/DDBJ whole genome shotgun (WGS) entry which is preliminary data.</text>
</comment>
<organism evidence="1 2">
    <name type="scientific">Bosea caraganae</name>
    <dbReference type="NCBI Taxonomy" id="2763117"/>
    <lineage>
        <taxon>Bacteria</taxon>
        <taxon>Pseudomonadati</taxon>
        <taxon>Pseudomonadota</taxon>
        <taxon>Alphaproteobacteria</taxon>
        <taxon>Hyphomicrobiales</taxon>
        <taxon>Boseaceae</taxon>
        <taxon>Bosea</taxon>
    </lineage>
</organism>
<gene>
    <name evidence="1" type="primary">flaF</name>
    <name evidence="1" type="ORF">DWE98_02545</name>
</gene>
<name>A0A370LC36_9HYPH</name>
<dbReference type="RefSeq" id="WP_114827566.1">
    <property type="nucleotide sequence ID" value="NZ_QQTO01000019.1"/>
</dbReference>
<dbReference type="Proteomes" id="UP000255207">
    <property type="component" value="Unassembled WGS sequence"/>
</dbReference>
<dbReference type="AlphaFoldDB" id="A0A370LC36"/>
<evidence type="ECO:0000313" key="1">
    <source>
        <dbReference type="EMBL" id="RDJ29448.1"/>
    </source>
</evidence>
<dbReference type="EMBL" id="QQTP01000001">
    <property type="protein sequence ID" value="RDJ29448.1"/>
    <property type="molecule type" value="Genomic_DNA"/>
</dbReference>
<keyword evidence="1" id="KW-0966">Cell projection</keyword>
<keyword evidence="1" id="KW-0969">Cilium</keyword>